<evidence type="ECO:0000256" key="6">
    <source>
        <dbReference type="ARBA" id="ARBA00022692"/>
    </source>
</evidence>
<keyword evidence="7 10" id="KW-1133">Transmembrane helix</keyword>
<feature type="transmembrane region" description="Helical" evidence="10">
    <location>
        <begin position="26"/>
        <end position="43"/>
    </location>
</feature>
<keyword evidence="8 10" id="KW-0472">Membrane</keyword>
<dbReference type="PANTHER" id="PTHR30386">
    <property type="entry name" value="MEMBRANE FUSION SUBUNIT OF EMRAB-TOLC MULTIDRUG EFFLUX PUMP"/>
    <property type="match status" value="1"/>
</dbReference>
<organism evidence="13 14">
    <name type="scientific">Lampropedia puyangensis</name>
    <dbReference type="NCBI Taxonomy" id="1330072"/>
    <lineage>
        <taxon>Bacteria</taxon>
        <taxon>Pseudomonadati</taxon>
        <taxon>Pseudomonadota</taxon>
        <taxon>Betaproteobacteria</taxon>
        <taxon>Burkholderiales</taxon>
        <taxon>Comamonadaceae</taxon>
        <taxon>Lampropedia</taxon>
    </lineage>
</organism>
<comment type="similarity">
    <text evidence="2">Belongs to the membrane fusion protein (MFP) (TC 8.A.1) family.</text>
</comment>
<evidence type="ECO:0000259" key="11">
    <source>
        <dbReference type="Pfam" id="PF25885"/>
    </source>
</evidence>
<dbReference type="GO" id="GO:0046677">
    <property type="term" value="P:response to antibiotic"/>
    <property type="evidence" value="ECO:0007669"/>
    <property type="project" value="UniProtKB-ARBA"/>
</dbReference>
<feature type="domain" description="p-hydroxybenzoic acid efflux pump subunit AaeA-like beta-barrel" evidence="12">
    <location>
        <begin position="269"/>
        <end position="348"/>
    </location>
</feature>
<keyword evidence="3" id="KW-0813">Transport</keyword>
<keyword evidence="6 10" id="KW-0812">Transmembrane</keyword>
<dbReference type="GO" id="GO:0015721">
    <property type="term" value="P:bile acid and bile salt transport"/>
    <property type="evidence" value="ECO:0007669"/>
    <property type="project" value="UniProtKB-ARBA"/>
</dbReference>
<keyword evidence="5" id="KW-0997">Cell inner membrane</keyword>
<proteinExistence type="inferred from homology"/>
<dbReference type="OrthoDB" id="9811754at2"/>
<dbReference type="EMBL" id="STFG01000003">
    <property type="protein sequence ID" value="THU04132.1"/>
    <property type="molecule type" value="Genomic_DNA"/>
</dbReference>
<dbReference type="InterPro" id="IPR058633">
    <property type="entry name" value="EmrA/FarA_HH"/>
</dbReference>
<gene>
    <name evidence="13" type="ORF">E9531_05265</name>
</gene>
<dbReference type="PANTHER" id="PTHR30386:SF19">
    <property type="entry name" value="MULTIDRUG EXPORT PROTEIN EMRA-RELATED"/>
    <property type="match status" value="1"/>
</dbReference>
<dbReference type="SUPFAM" id="SSF111369">
    <property type="entry name" value="HlyD-like secretion proteins"/>
    <property type="match status" value="2"/>
</dbReference>
<evidence type="ECO:0000256" key="8">
    <source>
        <dbReference type="ARBA" id="ARBA00023136"/>
    </source>
</evidence>
<evidence type="ECO:0000256" key="2">
    <source>
        <dbReference type="ARBA" id="ARBA00009477"/>
    </source>
</evidence>
<evidence type="ECO:0000256" key="3">
    <source>
        <dbReference type="ARBA" id="ARBA00022448"/>
    </source>
</evidence>
<dbReference type="Pfam" id="PF25885">
    <property type="entry name" value="HH_EMRA"/>
    <property type="match status" value="1"/>
</dbReference>
<sequence>MNQAATSSATAASEITSRAGARRRRLLSFTALVVIGALVWGGYEWAVARHYESTDNAYVQGNMVQISPQTAGTVQSIFADETDFVKAGQVLVALDPADANVALEQAKASLAQAVRKVRTTYVNNDSLAAQVRLREAQVVQARNELSRAQSDLQRRQSLSGNGAVSGEEISHAKSQVDAAQAALTASQAAVASAREQLAGNRSLTEGVDVQQHPEVQMAAAKLREAWLARQRTALLAPVDGYVAKRVVQVGQRVAPGLPLLTVVPLHDLWVDANFKENQLRSLRMGQPVELVADLYGDAVKFEGTIAGLGVGTGAAFSLLPAQNATGNWIKVVQRVPVRIALDEAQLKEHPLRVGLSMDARVNVSQQDGKLLADVPRTSPAAQTAVYLQQEAGADAVITEVIASNLGKAG</sequence>
<dbReference type="AlphaFoldDB" id="A0A4S8FE20"/>
<evidence type="ECO:0000256" key="10">
    <source>
        <dbReference type="SAM" id="Phobius"/>
    </source>
</evidence>
<keyword evidence="14" id="KW-1185">Reference proteome</keyword>
<comment type="subcellular location">
    <subcellularLocation>
        <location evidence="1">Cell inner membrane</location>
        <topology evidence="1">Single-pass membrane protein</topology>
    </subcellularLocation>
</comment>
<feature type="compositionally biased region" description="Polar residues" evidence="9">
    <location>
        <begin position="149"/>
        <end position="162"/>
    </location>
</feature>
<dbReference type="Proteomes" id="UP000308917">
    <property type="component" value="Unassembled WGS sequence"/>
</dbReference>
<evidence type="ECO:0000256" key="7">
    <source>
        <dbReference type="ARBA" id="ARBA00022989"/>
    </source>
</evidence>
<evidence type="ECO:0000256" key="5">
    <source>
        <dbReference type="ARBA" id="ARBA00022519"/>
    </source>
</evidence>
<keyword evidence="4" id="KW-1003">Cell membrane</keyword>
<dbReference type="Gene3D" id="2.40.50.100">
    <property type="match status" value="1"/>
</dbReference>
<dbReference type="RefSeq" id="WP_136572697.1">
    <property type="nucleotide sequence ID" value="NZ_STFG01000003.1"/>
</dbReference>
<dbReference type="GO" id="GO:0005886">
    <property type="term" value="C:plasma membrane"/>
    <property type="evidence" value="ECO:0007669"/>
    <property type="project" value="UniProtKB-SubCell"/>
</dbReference>
<dbReference type="FunFam" id="2.40.30.170:FF:000003">
    <property type="entry name" value="Multidrug resistance protein A"/>
    <property type="match status" value="1"/>
</dbReference>
<dbReference type="Gene3D" id="1.10.287.470">
    <property type="entry name" value="Helix hairpin bin"/>
    <property type="match status" value="2"/>
</dbReference>
<evidence type="ECO:0000259" key="12">
    <source>
        <dbReference type="Pfam" id="PF25963"/>
    </source>
</evidence>
<evidence type="ECO:0000256" key="1">
    <source>
        <dbReference type="ARBA" id="ARBA00004377"/>
    </source>
</evidence>
<evidence type="ECO:0000256" key="9">
    <source>
        <dbReference type="SAM" id="MobiDB-lite"/>
    </source>
</evidence>
<dbReference type="GO" id="GO:1990961">
    <property type="term" value="P:xenobiotic detoxification by transmembrane export across the plasma membrane"/>
    <property type="evidence" value="ECO:0007669"/>
    <property type="project" value="UniProtKB-ARBA"/>
</dbReference>
<name>A0A4S8FE20_9BURK</name>
<evidence type="ECO:0000313" key="14">
    <source>
        <dbReference type="Proteomes" id="UP000308917"/>
    </source>
</evidence>
<dbReference type="Gene3D" id="2.40.30.170">
    <property type="match status" value="1"/>
</dbReference>
<reference evidence="13 14" key="1">
    <citation type="journal article" date="2015" name="Antonie Van Leeuwenhoek">
        <title>Lampropedia puyangensis sp. nov., isolated from symptomatic bark of Populus ? euramericana canker and emended description of Lampropedia hyalina (Ehrenberg 1832) Lee et al. 2004.</title>
        <authorList>
            <person name="Li Y."/>
            <person name="Wang T."/>
            <person name="Piao C.G."/>
            <person name="Wang L.F."/>
            <person name="Tian G.Z."/>
            <person name="Zhu T.H."/>
            <person name="Guo M.W."/>
        </authorList>
    </citation>
    <scope>NUCLEOTIDE SEQUENCE [LARGE SCALE GENOMIC DNA]</scope>
    <source>
        <strain evidence="13 14">2-bin</strain>
    </source>
</reference>
<feature type="domain" description="Multidrug export protein EmrA/FarA alpha-helical hairpin" evidence="11">
    <location>
        <begin position="98"/>
        <end position="232"/>
    </location>
</feature>
<dbReference type="InterPro" id="IPR058634">
    <property type="entry name" value="AaeA-lik-b-barrel"/>
</dbReference>
<comment type="caution">
    <text evidence="13">The sequence shown here is derived from an EMBL/GenBank/DDBJ whole genome shotgun (WGS) entry which is preliminary data.</text>
</comment>
<accession>A0A4S8FE20</accession>
<evidence type="ECO:0000313" key="13">
    <source>
        <dbReference type="EMBL" id="THU04132.1"/>
    </source>
</evidence>
<evidence type="ECO:0000256" key="4">
    <source>
        <dbReference type="ARBA" id="ARBA00022475"/>
    </source>
</evidence>
<protein>
    <submittedName>
        <fullName evidence="13">HlyD family efflux transporter periplasmic adaptor subunit</fullName>
    </submittedName>
</protein>
<dbReference type="Pfam" id="PF25963">
    <property type="entry name" value="Beta-barrel_AAEA"/>
    <property type="match status" value="1"/>
</dbReference>
<feature type="region of interest" description="Disordered" evidence="9">
    <location>
        <begin position="149"/>
        <end position="171"/>
    </location>
</feature>
<dbReference type="InterPro" id="IPR050739">
    <property type="entry name" value="MFP"/>
</dbReference>